<evidence type="ECO:0000256" key="1">
    <source>
        <dbReference type="ARBA" id="ARBA00005104"/>
    </source>
</evidence>
<accession>A0ABU3Q2R5</accession>
<dbReference type="SUPFAM" id="SSF53597">
    <property type="entry name" value="Dihydrofolate reductase-like"/>
    <property type="match status" value="1"/>
</dbReference>
<comment type="pathway">
    <text evidence="1">Cofactor biosynthesis; riboflavin biosynthesis.</text>
</comment>
<gene>
    <name evidence="6" type="ORF">RDV89_19920</name>
</gene>
<dbReference type="Proteomes" id="UP001268542">
    <property type="component" value="Unassembled WGS sequence"/>
</dbReference>
<feature type="compositionally biased region" description="Basic and acidic residues" evidence="4">
    <location>
        <begin position="1"/>
        <end position="11"/>
    </location>
</feature>
<evidence type="ECO:0000256" key="2">
    <source>
        <dbReference type="ARBA" id="ARBA00022857"/>
    </source>
</evidence>
<comment type="caution">
    <text evidence="6">The sequence shown here is derived from an EMBL/GenBank/DDBJ whole genome shotgun (WGS) entry which is preliminary data.</text>
</comment>
<feature type="domain" description="Bacterial bifunctional deaminase-reductase C-terminal" evidence="5">
    <location>
        <begin position="43"/>
        <end position="221"/>
    </location>
</feature>
<dbReference type="PANTHER" id="PTHR38011:SF7">
    <property type="entry name" value="2,5-DIAMINO-6-RIBOSYLAMINO-4(3H)-PYRIMIDINONE 5'-PHOSPHATE REDUCTASE"/>
    <property type="match status" value="1"/>
</dbReference>
<dbReference type="InterPro" id="IPR050765">
    <property type="entry name" value="Riboflavin_Biosynth_HTPR"/>
</dbReference>
<evidence type="ECO:0000256" key="4">
    <source>
        <dbReference type="SAM" id="MobiDB-lite"/>
    </source>
</evidence>
<keyword evidence="7" id="KW-1185">Reference proteome</keyword>
<evidence type="ECO:0000259" key="5">
    <source>
        <dbReference type="Pfam" id="PF01872"/>
    </source>
</evidence>
<sequence>MRVLLDRHHPDGPGGRGVPGGPGADGLSDDELLAAYAAPEAGPWLRVNMVSTLDGAATGDSERSDSIHDEADGRVFAALRSLADVIVVGAGTAEAEGYGPAQVPIVLVSRRGQVPARLRGAAPGAVVLATCGAAEGLDEARELLGEDNVWVLGSHSVDLVALREQLVAQGFVRLHAEGGPHLLRDLLASGVADELCATLVPRVVAGDRPRITAGPPVDVPLDLHLLLEEDGTLLGRWLVRR</sequence>
<dbReference type="InterPro" id="IPR024072">
    <property type="entry name" value="DHFR-like_dom_sf"/>
</dbReference>
<dbReference type="PANTHER" id="PTHR38011">
    <property type="entry name" value="DIHYDROFOLATE REDUCTASE FAMILY PROTEIN (AFU_ORTHOLOGUE AFUA_8G06820)"/>
    <property type="match status" value="1"/>
</dbReference>
<evidence type="ECO:0000313" key="7">
    <source>
        <dbReference type="Proteomes" id="UP001268542"/>
    </source>
</evidence>
<feature type="compositionally biased region" description="Gly residues" evidence="4">
    <location>
        <begin position="12"/>
        <end position="24"/>
    </location>
</feature>
<dbReference type="InterPro" id="IPR002734">
    <property type="entry name" value="RibDG_C"/>
</dbReference>
<evidence type="ECO:0000313" key="6">
    <source>
        <dbReference type="EMBL" id="MDT9595365.1"/>
    </source>
</evidence>
<evidence type="ECO:0000256" key="3">
    <source>
        <dbReference type="ARBA" id="ARBA00023002"/>
    </source>
</evidence>
<proteinExistence type="predicted"/>
<protein>
    <submittedName>
        <fullName evidence="6">Dihydrofolate reductase family protein</fullName>
    </submittedName>
</protein>
<dbReference type="EMBL" id="JAVYII010000011">
    <property type="protein sequence ID" value="MDT9595365.1"/>
    <property type="molecule type" value="Genomic_DNA"/>
</dbReference>
<dbReference type="Gene3D" id="3.40.430.10">
    <property type="entry name" value="Dihydrofolate Reductase, subunit A"/>
    <property type="match status" value="1"/>
</dbReference>
<dbReference type="Pfam" id="PF01872">
    <property type="entry name" value="RibD_C"/>
    <property type="match status" value="1"/>
</dbReference>
<dbReference type="RefSeq" id="WP_315736020.1">
    <property type="nucleotide sequence ID" value="NZ_JAVYII010000011.1"/>
</dbReference>
<name>A0ABU3Q2R5_9ACTN</name>
<organism evidence="6 7">
    <name type="scientific">Nocardioides imazamoxiresistens</name>
    <dbReference type="NCBI Taxonomy" id="3231893"/>
    <lineage>
        <taxon>Bacteria</taxon>
        <taxon>Bacillati</taxon>
        <taxon>Actinomycetota</taxon>
        <taxon>Actinomycetes</taxon>
        <taxon>Propionibacteriales</taxon>
        <taxon>Nocardioidaceae</taxon>
        <taxon>Nocardioides</taxon>
    </lineage>
</organism>
<keyword evidence="2" id="KW-0521">NADP</keyword>
<keyword evidence="3" id="KW-0560">Oxidoreductase</keyword>
<reference evidence="6 7" key="1">
    <citation type="submission" date="2023-08" db="EMBL/GenBank/DDBJ databases">
        <title>Nocardioides seae sp. nov., a bacterium isolated from a soil.</title>
        <authorList>
            <person name="Wang X."/>
        </authorList>
    </citation>
    <scope>NUCLEOTIDE SEQUENCE [LARGE SCALE GENOMIC DNA]</scope>
    <source>
        <strain evidence="6 7">YZH12</strain>
    </source>
</reference>
<feature type="region of interest" description="Disordered" evidence="4">
    <location>
        <begin position="1"/>
        <end position="25"/>
    </location>
</feature>